<evidence type="ECO:0000256" key="2">
    <source>
        <dbReference type="ARBA" id="ARBA00023015"/>
    </source>
</evidence>
<gene>
    <name evidence="7" type="ORF">TIFTF001_033417</name>
</gene>
<evidence type="ECO:0000313" key="8">
    <source>
        <dbReference type="Proteomes" id="UP001187192"/>
    </source>
</evidence>
<keyword evidence="5" id="KW-0539">Nucleus</keyword>
<evidence type="ECO:0000313" key="7">
    <source>
        <dbReference type="EMBL" id="GMN64359.1"/>
    </source>
</evidence>
<protein>
    <recommendedName>
        <fullName evidence="9">TF-B3 domain-containing protein</fullName>
    </recommendedName>
</protein>
<comment type="caution">
    <text evidence="7">The sequence shown here is derived from an EMBL/GenBank/DDBJ whole genome shotgun (WGS) entry which is preliminary data.</text>
</comment>
<reference evidence="7" key="1">
    <citation type="submission" date="2023-07" db="EMBL/GenBank/DDBJ databases">
        <title>draft genome sequence of fig (Ficus carica).</title>
        <authorList>
            <person name="Takahashi T."/>
            <person name="Nishimura K."/>
        </authorList>
    </citation>
    <scope>NUCLEOTIDE SEQUENCE</scope>
</reference>
<dbReference type="Gramene" id="FCD_00029505-RA">
    <property type="protein sequence ID" value="FCD_00029505-RA:cds"/>
    <property type="gene ID" value="FCD_00029505"/>
</dbReference>
<keyword evidence="3" id="KW-0238">DNA-binding</keyword>
<dbReference type="AlphaFoldDB" id="A0AA88DYT6"/>
<dbReference type="InterPro" id="IPR015300">
    <property type="entry name" value="DNA-bd_pseudobarrel_sf"/>
</dbReference>
<comment type="subcellular location">
    <subcellularLocation>
        <location evidence="1">Nucleus</location>
    </subcellularLocation>
</comment>
<proteinExistence type="predicted"/>
<dbReference type="Gene3D" id="2.40.330.10">
    <property type="entry name" value="DNA-binding pseudobarrel domain"/>
    <property type="match status" value="1"/>
</dbReference>
<keyword evidence="4" id="KW-0804">Transcription</keyword>
<name>A0AA88DYT6_FICCA</name>
<accession>A0AA88DYT6</accession>
<dbReference type="GO" id="GO:0003677">
    <property type="term" value="F:DNA binding"/>
    <property type="evidence" value="ECO:0007669"/>
    <property type="project" value="UniProtKB-KW"/>
</dbReference>
<evidence type="ECO:0008006" key="9">
    <source>
        <dbReference type="Google" id="ProtNLM"/>
    </source>
</evidence>
<keyword evidence="8" id="KW-1185">Reference proteome</keyword>
<dbReference type="SUPFAM" id="SSF101936">
    <property type="entry name" value="DNA-binding pseudobarrel domain"/>
    <property type="match status" value="1"/>
</dbReference>
<evidence type="ECO:0000256" key="1">
    <source>
        <dbReference type="ARBA" id="ARBA00004123"/>
    </source>
</evidence>
<sequence>MSVPTHWVGKKSLLPMPNPGEPTVLPVRDQNGNDTTLRLEVRLPTQDQRHYNPRPVFMFEEWRDLVDAYDLKKGESVYFWREGGYLRVKVHTPPRYITSLFGINIYGWRRYHVDATGNCIYMCSRALMMTRS</sequence>
<dbReference type="Proteomes" id="UP001187192">
    <property type="component" value="Unassembled WGS sequence"/>
</dbReference>
<dbReference type="EMBL" id="BTGU01000176">
    <property type="protein sequence ID" value="GMN64359.1"/>
    <property type="molecule type" value="Genomic_DNA"/>
</dbReference>
<feature type="region of interest" description="Disordered" evidence="6">
    <location>
        <begin position="1"/>
        <end position="20"/>
    </location>
</feature>
<evidence type="ECO:0000256" key="3">
    <source>
        <dbReference type="ARBA" id="ARBA00023125"/>
    </source>
</evidence>
<keyword evidence="2" id="KW-0805">Transcription regulation</keyword>
<evidence type="ECO:0000256" key="4">
    <source>
        <dbReference type="ARBA" id="ARBA00023163"/>
    </source>
</evidence>
<evidence type="ECO:0000256" key="5">
    <source>
        <dbReference type="ARBA" id="ARBA00023242"/>
    </source>
</evidence>
<organism evidence="7 8">
    <name type="scientific">Ficus carica</name>
    <name type="common">Common fig</name>
    <dbReference type="NCBI Taxonomy" id="3494"/>
    <lineage>
        <taxon>Eukaryota</taxon>
        <taxon>Viridiplantae</taxon>
        <taxon>Streptophyta</taxon>
        <taxon>Embryophyta</taxon>
        <taxon>Tracheophyta</taxon>
        <taxon>Spermatophyta</taxon>
        <taxon>Magnoliopsida</taxon>
        <taxon>eudicotyledons</taxon>
        <taxon>Gunneridae</taxon>
        <taxon>Pentapetalae</taxon>
        <taxon>rosids</taxon>
        <taxon>fabids</taxon>
        <taxon>Rosales</taxon>
        <taxon>Moraceae</taxon>
        <taxon>Ficeae</taxon>
        <taxon>Ficus</taxon>
    </lineage>
</organism>
<evidence type="ECO:0000256" key="6">
    <source>
        <dbReference type="SAM" id="MobiDB-lite"/>
    </source>
</evidence>
<dbReference type="GO" id="GO:0005634">
    <property type="term" value="C:nucleus"/>
    <property type="evidence" value="ECO:0007669"/>
    <property type="project" value="UniProtKB-SubCell"/>
</dbReference>